<dbReference type="PANTHER" id="PTHR30065:SF1">
    <property type="entry name" value="SURFACE PRESENTATION OF ANTIGENS PROTEIN SPAR"/>
    <property type="match status" value="1"/>
</dbReference>
<evidence type="ECO:0000256" key="6">
    <source>
        <dbReference type="ARBA" id="ARBA00022989"/>
    </source>
</evidence>
<sequence length="263" mass="28451">MLDSIINNSGIFLLIFGRVVALIMTTPILSSSAVSRVAKIALGGFTAFAVFPTVNSLGWNVPAFGLEYVFLLIGEIMIGIVTGFFVNMVFATFSSAGQFFSYQMGFGASEVYDTLAQIENPLMGQFLNLAAMFVFLQVDGFRQLFLGGVLRSFQSLNAPLLMAARDNFLMLVLKGLTGLFLNGLVISMPVIVTLFLITLATGLLSKAAPQINLLSEGLPVTIIVSFVILFLSMPVMIDLFINILNSGYKTLQDFFIYVGGIDG</sequence>
<evidence type="ECO:0000256" key="1">
    <source>
        <dbReference type="ARBA" id="ARBA00002578"/>
    </source>
</evidence>
<dbReference type="AlphaFoldDB" id="A0A9D9HPR5"/>
<comment type="function">
    <text evidence="1 10">Role in flagellar biosynthesis.</text>
</comment>
<dbReference type="PANTHER" id="PTHR30065">
    <property type="entry name" value="FLAGELLAR BIOSYNTHETIC PROTEIN FLIR"/>
    <property type="match status" value="1"/>
</dbReference>
<evidence type="ECO:0000256" key="9">
    <source>
        <dbReference type="NCBIfam" id="TIGR01400"/>
    </source>
</evidence>
<feature type="transmembrane region" description="Helical" evidence="10">
    <location>
        <begin position="171"/>
        <end position="197"/>
    </location>
</feature>
<comment type="caution">
    <text evidence="11">The sequence shown here is derived from an EMBL/GenBank/DDBJ whole genome shotgun (WGS) entry which is preliminary data.</text>
</comment>
<dbReference type="InterPro" id="IPR002010">
    <property type="entry name" value="T3SS_IM_R"/>
</dbReference>
<organism evidence="11 12">
    <name type="scientific">Candidatus Gallitreponema excrementavium</name>
    <dbReference type="NCBI Taxonomy" id="2840840"/>
    <lineage>
        <taxon>Bacteria</taxon>
        <taxon>Pseudomonadati</taxon>
        <taxon>Spirochaetota</taxon>
        <taxon>Spirochaetia</taxon>
        <taxon>Spirochaetales</taxon>
        <taxon>Candidatus Gallitreponema</taxon>
    </lineage>
</organism>
<reference evidence="11" key="1">
    <citation type="submission" date="2020-10" db="EMBL/GenBank/DDBJ databases">
        <authorList>
            <person name="Gilroy R."/>
        </authorList>
    </citation>
    <scope>NUCLEOTIDE SEQUENCE</scope>
    <source>
        <strain evidence="11">10532</strain>
    </source>
</reference>
<evidence type="ECO:0000256" key="3">
    <source>
        <dbReference type="ARBA" id="ARBA00021717"/>
    </source>
</evidence>
<evidence type="ECO:0000313" key="11">
    <source>
        <dbReference type="EMBL" id="MBO8457695.1"/>
    </source>
</evidence>
<feature type="transmembrane region" description="Helical" evidence="10">
    <location>
        <begin position="40"/>
        <end position="61"/>
    </location>
</feature>
<accession>A0A9D9HPR5</accession>
<dbReference type="Proteomes" id="UP000823638">
    <property type="component" value="Unassembled WGS sequence"/>
</dbReference>
<dbReference type="InterPro" id="IPR006303">
    <property type="entry name" value="FliR"/>
</dbReference>
<name>A0A9D9HPR5_9SPIR</name>
<dbReference type="GO" id="GO:0009425">
    <property type="term" value="C:bacterial-type flagellum basal body"/>
    <property type="evidence" value="ECO:0007669"/>
    <property type="project" value="UniProtKB-SubCell"/>
</dbReference>
<evidence type="ECO:0000256" key="8">
    <source>
        <dbReference type="ARBA" id="ARBA00023143"/>
    </source>
</evidence>
<keyword evidence="11" id="KW-0282">Flagellum</keyword>
<evidence type="ECO:0000256" key="5">
    <source>
        <dbReference type="ARBA" id="ARBA00022692"/>
    </source>
</evidence>
<evidence type="ECO:0000256" key="2">
    <source>
        <dbReference type="ARBA" id="ARBA00009772"/>
    </source>
</evidence>
<dbReference type="NCBIfam" id="TIGR01400">
    <property type="entry name" value="fliR"/>
    <property type="match status" value="1"/>
</dbReference>
<gene>
    <name evidence="11" type="primary">fliR</name>
    <name evidence="11" type="ORF">IAA81_05645</name>
</gene>
<dbReference type="PRINTS" id="PR00953">
    <property type="entry name" value="TYPE3IMRPROT"/>
</dbReference>
<keyword evidence="6 10" id="KW-1133">Transmembrane helix</keyword>
<keyword evidence="11" id="KW-0966">Cell projection</keyword>
<dbReference type="GO" id="GO:0006605">
    <property type="term" value="P:protein targeting"/>
    <property type="evidence" value="ECO:0007669"/>
    <property type="project" value="UniProtKB-UniRule"/>
</dbReference>
<dbReference type="Pfam" id="PF01311">
    <property type="entry name" value="Bac_export_1"/>
    <property type="match status" value="1"/>
</dbReference>
<evidence type="ECO:0000256" key="4">
    <source>
        <dbReference type="ARBA" id="ARBA00022475"/>
    </source>
</evidence>
<proteinExistence type="inferred from homology"/>
<keyword evidence="11" id="KW-0969">Cilium</keyword>
<protein>
    <recommendedName>
        <fullName evidence="3 9">Flagellar biosynthetic protein FliR</fullName>
    </recommendedName>
</protein>
<dbReference type="GO" id="GO:0005886">
    <property type="term" value="C:plasma membrane"/>
    <property type="evidence" value="ECO:0007669"/>
    <property type="project" value="UniProtKB-SubCell"/>
</dbReference>
<evidence type="ECO:0000313" key="12">
    <source>
        <dbReference type="Proteomes" id="UP000823638"/>
    </source>
</evidence>
<comment type="similarity">
    <text evidence="2 10">Belongs to the FliR/MopE/SpaR family.</text>
</comment>
<keyword evidence="8 10" id="KW-0975">Bacterial flagellum</keyword>
<feature type="transmembrane region" description="Helical" evidence="10">
    <location>
        <begin position="68"/>
        <end position="93"/>
    </location>
</feature>
<keyword evidence="5 10" id="KW-0812">Transmembrane</keyword>
<evidence type="ECO:0000256" key="7">
    <source>
        <dbReference type="ARBA" id="ARBA00023136"/>
    </source>
</evidence>
<comment type="subcellular location">
    <subcellularLocation>
        <location evidence="10">Cell membrane</location>
        <topology evidence="10">Multi-pass membrane protein</topology>
    </subcellularLocation>
    <subcellularLocation>
        <location evidence="10">Bacterial flagellum basal body</location>
    </subcellularLocation>
</comment>
<dbReference type="GO" id="GO:0044780">
    <property type="term" value="P:bacterial-type flagellum assembly"/>
    <property type="evidence" value="ECO:0007669"/>
    <property type="project" value="UniProtKB-UniRule"/>
</dbReference>
<feature type="transmembrane region" description="Helical" evidence="10">
    <location>
        <begin position="217"/>
        <end position="241"/>
    </location>
</feature>
<reference evidence="11" key="2">
    <citation type="journal article" date="2021" name="PeerJ">
        <title>Extensive microbial diversity within the chicken gut microbiome revealed by metagenomics and culture.</title>
        <authorList>
            <person name="Gilroy R."/>
            <person name="Ravi A."/>
            <person name="Getino M."/>
            <person name="Pursley I."/>
            <person name="Horton D.L."/>
            <person name="Alikhan N.F."/>
            <person name="Baker D."/>
            <person name="Gharbi K."/>
            <person name="Hall N."/>
            <person name="Watson M."/>
            <person name="Adriaenssens E.M."/>
            <person name="Foster-Nyarko E."/>
            <person name="Jarju S."/>
            <person name="Secka A."/>
            <person name="Antonio M."/>
            <person name="Oren A."/>
            <person name="Chaudhuri R.R."/>
            <person name="La Ragione R."/>
            <person name="Hildebrand F."/>
            <person name="Pallen M.J."/>
        </authorList>
    </citation>
    <scope>NUCLEOTIDE SEQUENCE</scope>
    <source>
        <strain evidence="11">10532</strain>
    </source>
</reference>
<evidence type="ECO:0000256" key="10">
    <source>
        <dbReference type="RuleBase" id="RU362071"/>
    </source>
</evidence>
<keyword evidence="7 10" id="KW-0472">Membrane</keyword>
<dbReference type="EMBL" id="JADIMM010000073">
    <property type="protein sequence ID" value="MBO8457695.1"/>
    <property type="molecule type" value="Genomic_DNA"/>
</dbReference>
<keyword evidence="4 10" id="KW-1003">Cell membrane</keyword>
<feature type="transmembrane region" description="Helical" evidence="10">
    <location>
        <begin position="12"/>
        <end position="34"/>
    </location>
</feature>